<dbReference type="EMBL" id="JAFJZO010000028">
    <property type="protein sequence ID" value="KAG5500374.1"/>
    <property type="molecule type" value="Genomic_DNA"/>
</dbReference>
<dbReference type="OrthoDB" id="265749at2759"/>
<evidence type="ECO:0000313" key="3">
    <source>
        <dbReference type="EMBL" id="KAG5500374.1"/>
    </source>
</evidence>
<reference evidence="3 4" key="1">
    <citation type="submission" date="2021-02" db="EMBL/GenBank/DDBJ databases">
        <title>Porcisia hertigi Genome sequencing and assembly.</title>
        <authorList>
            <person name="Almutairi H."/>
            <person name="Gatherer D."/>
        </authorList>
    </citation>
    <scope>NUCLEOTIDE SEQUENCE [LARGE SCALE GENOMIC DNA]</scope>
    <source>
        <strain evidence="3 4">C119</strain>
    </source>
</reference>
<dbReference type="AlphaFoldDB" id="A0A836L6P9"/>
<keyword evidence="2" id="KW-0812">Transmembrane</keyword>
<organism evidence="3 4">
    <name type="scientific">Porcisia hertigi</name>
    <dbReference type="NCBI Taxonomy" id="2761500"/>
    <lineage>
        <taxon>Eukaryota</taxon>
        <taxon>Discoba</taxon>
        <taxon>Euglenozoa</taxon>
        <taxon>Kinetoplastea</taxon>
        <taxon>Metakinetoplastina</taxon>
        <taxon>Trypanosomatida</taxon>
        <taxon>Trypanosomatidae</taxon>
        <taxon>Leishmaniinae</taxon>
        <taxon>Porcisia</taxon>
    </lineage>
</organism>
<evidence type="ECO:0000313" key="4">
    <source>
        <dbReference type="Proteomes" id="UP000674318"/>
    </source>
</evidence>
<feature type="region of interest" description="Disordered" evidence="1">
    <location>
        <begin position="64"/>
        <end position="137"/>
    </location>
</feature>
<keyword evidence="2" id="KW-1133">Transmembrane helix</keyword>
<feature type="compositionally biased region" description="Low complexity" evidence="1">
    <location>
        <begin position="89"/>
        <end position="107"/>
    </location>
</feature>
<dbReference type="Proteomes" id="UP000674318">
    <property type="component" value="Chromosome 28"/>
</dbReference>
<protein>
    <submittedName>
        <fullName evidence="3">Uncharacterized protein</fullName>
    </submittedName>
</protein>
<keyword evidence="4" id="KW-1185">Reference proteome</keyword>
<evidence type="ECO:0000256" key="2">
    <source>
        <dbReference type="SAM" id="Phobius"/>
    </source>
</evidence>
<name>A0A836L6P9_9TRYP</name>
<keyword evidence="2" id="KW-0472">Membrane</keyword>
<accession>A0A836L6P9</accession>
<feature type="compositionally biased region" description="Polar residues" evidence="1">
    <location>
        <begin position="110"/>
        <end position="137"/>
    </location>
</feature>
<dbReference type="GeneID" id="94289546"/>
<dbReference type="RefSeq" id="XP_067755708.1">
    <property type="nucleotide sequence ID" value="XM_067899469.1"/>
</dbReference>
<gene>
    <name evidence="3" type="ORF">JKF63_03466</name>
</gene>
<sequence>MKPTTEPGLVDNVNKMTTASFSERVSQLSLVHLFAWFLLFATVTMTTVVLLNWCLRGLQVTTEDIDDDDEEMSNKAAVPATDSSQGTHSGPLGSSLSSSSRLVTSRGNLARQQFLESRKTSSAAKNYGSTGSTSSAK</sequence>
<proteinExistence type="predicted"/>
<evidence type="ECO:0000256" key="1">
    <source>
        <dbReference type="SAM" id="MobiDB-lite"/>
    </source>
</evidence>
<comment type="caution">
    <text evidence="3">The sequence shown here is derived from an EMBL/GenBank/DDBJ whole genome shotgun (WGS) entry which is preliminary data.</text>
</comment>
<dbReference type="KEGG" id="phet:94289546"/>
<feature type="transmembrane region" description="Helical" evidence="2">
    <location>
        <begin position="33"/>
        <end position="55"/>
    </location>
</feature>